<dbReference type="CDD" id="cd06185">
    <property type="entry name" value="PDR_like"/>
    <property type="match status" value="1"/>
</dbReference>
<dbReference type="Gene3D" id="2.40.30.10">
    <property type="entry name" value="Translation factors"/>
    <property type="match status" value="1"/>
</dbReference>
<keyword evidence="2" id="KW-0285">Flavoprotein</keyword>
<dbReference type="Proteomes" id="UP001456513">
    <property type="component" value="Unassembled WGS sequence"/>
</dbReference>
<keyword evidence="4" id="KW-0479">Metal-binding</keyword>
<evidence type="ECO:0000256" key="4">
    <source>
        <dbReference type="ARBA" id="ARBA00022723"/>
    </source>
</evidence>
<dbReference type="EC" id="1.-.-.-" evidence="10"/>
<dbReference type="PRINTS" id="PR00409">
    <property type="entry name" value="PHDIOXRDTASE"/>
</dbReference>
<evidence type="ECO:0000256" key="6">
    <source>
        <dbReference type="ARBA" id="ARBA00023004"/>
    </source>
</evidence>
<dbReference type="Gene3D" id="3.40.50.80">
    <property type="entry name" value="Nucleotide-binding domain of ferredoxin-NADP reductase (FNR) module"/>
    <property type="match status" value="1"/>
</dbReference>
<feature type="domain" description="2Fe-2S ferredoxin-type" evidence="8">
    <location>
        <begin position="285"/>
        <end position="368"/>
    </location>
</feature>
<keyword evidence="5 10" id="KW-0560">Oxidoreductase</keyword>
<dbReference type="SUPFAM" id="SSF52343">
    <property type="entry name" value="Ferredoxin reductase-like, C-terminal NADP-linked domain"/>
    <property type="match status" value="1"/>
</dbReference>
<evidence type="ECO:0000313" key="10">
    <source>
        <dbReference type="EMBL" id="MEK8073436.1"/>
    </source>
</evidence>
<evidence type="ECO:0000313" key="11">
    <source>
        <dbReference type="Proteomes" id="UP001456513"/>
    </source>
</evidence>
<comment type="caution">
    <text evidence="10">The sequence shown here is derived from an EMBL/GenBank/DDBJ whole genome shotgun (WGS) entry which is preliminary data.</text>
</comment>
<dbReference type="PROSITE" id="PS51085">
    <property type="entry name" value="2FE2S_FER_2"/>
    <property type="match status" value="1"/>
</dbReference>
<evidence type="ECO:0000256" key="1">
    <source>
        <dbReference type="ARBA" id="ARBA00001974"/>
    </source>
</evidence>
<dbReference type="InterPro" id="IPR001041">
    <property type="entry name" value="2Fe-2S_ferredoxin-type"/>
</dbReference>
<name>A0ABU9D2J4_9NOCA</name>
<dbReference type="InterPro" id="IPR012675">
    <property type="entry name" value="Beta-grasp_dom_sf"/>
</dbReference>
<dbReference type="Pfam" id="PF00111">
    <property type="entry name" value="Fer2"/>
    <property type="match status" value="1"/>
</dbReference>
<evidence type="ECO:0000256" key="3">
    <source>
        <dbReference type="ARBA" id="ARBA00022714"/>
    </source>
</evidence>
<dbReference type="PANTHER" id="PTHR47354:SF1">
    <property type="entry name" value="CARNITINE MONOOXYGENASE REDUCTASE SUBUNIT"/>
    <property type="match status" value="1"/>
</dbReference>
<dbReference type="InterPro" id="IPR017927">
    <property type="entry name" value="FAD-bd_FR_type"/>
</dbReference>
<dbReference type="PROSITE" id="PS51384">
    <property type="entry name" value="FAD_FR"/>
    <property type="match status" value="1"/>
</dbReference>
<dbReference type="CDD" id="cd00207">
    <property type="entry name" value="fer2"/>
    <property type="match status" value="1"/>
</dbReference>
<accession>A0ABU9D2J4</accession>
<dbReference type="InterPro" id="IPR050415">
    <property type="entry name" value="MRET"/>
</dbReference>
<dbReference type="InterPro" id="IPR036010">
    <property type="entry name" value="2Fe-2S_ferredoxin-like_sf"/>
</dbReference>
<gene>
    <name evidence="10" type="ORF">AABD04_21550</name>
</gene>
<proteinExistence type="predicted"/>
<evidence type="ECO:0000256" key="2">
    <source>
        <dbReference type="ARBA" id="ARBA00022630"/>
    </source>
</evidence>
<keyword evidence="11" id="KW-1185">Reference proteome</keyword>
<evidence type="ECO:0000256" key="7">
    <source>
        <dbReference type="ARBA" id="ARBA00023014"/>
    </source>
</evidence>
<keyword evidence="6" id="KW-0408">Iron</keyword>
<organism evidence="10 11">
    <name type="scientific">Rhodococcus navarretei</name>
    <dbReference type="NCBI Taxonomy" id="3128981"/>
    <lineage>
        <taxon>Bacteria</taxon>
        <taxon>Bacillati</taxon>
        <taxon>Actinomycetota</taxon>
        <taxon>Actinomycetes</taxon>
        <taxon>Mycobacteriales</taxon>
        <taxon>Nocardiaceae</taxon>
        <taxon>Rhodococcus</taxon>
    </lineage>
</organism>
<protein>
    <submittedName>
        <fullName evidence="10">PDR/VanB family oxidoreductase</fullName>
        <ecNumber evidence="10">1.-.-.-</ecNumber>
    </submittedName>
</protein>
<dbReference type="InterPro" id="IPR017938">
    <property type="entry name" value="Riboflavin_synthase-like_b-brl"/>
</dbReference>
<dbReference type="InterPro" id="IPR039261">
    <property type="entry name" value="FNR_nucleotide-bd"/>
</dbReference>
<keyword evidence="3" id="KW-0001">2Fe-2S</keyword>
<dbReference type="RefSeq" id="WP_341442395.1">
    <property type="nucleotide sequence ID" value="NZ_JBBPCN010000001.1"/>
</dbReference>
<dbReference type="EMBL" id="JBBPCN010000001">
    <property type="protein sequence ID" value="MEK8073436.1"/>
    <property type="molecule type" value="Genomic_DNA"/>
</dbReference>
<keyword evidence="7" id="KW-0411">Iron-sulfur</keyword>
<reference evidence="10 11" key="1">
    <citation type="submission" date="2024-03" db="EMBL/GenBank/DDBJ databases">
        <title>Rhodococcus navarretei sp. nov. and Pseudarthrobacter quantumdoti sp. nov., two new species with the ability to biosynthesize Quantum Dots isolated from soil samples at Union Glacier, Antarctica.</title>
        <authorList>
            <person name="Vargas M."/>
        </authorList>
    </citation>
    <scope>NUCLEOTIDE SEQUENCE [LARGE SCALE GENOMIC DNA]</scope>
    <source>
        <strain evidence="10 11">EXRC-4A-4</strain>
    </source>
</reference>
<dbReference type="PANTHER" id="PTHR47354">
    <property type="entry name" value="NADH OXIDOREDUCTASE HCR"/>
    <property type="match status" value="1"/>
</dbReference>
<dbReference type="Gene3D" id="3.10.20.30">
    <property type="match status" value="1"/>
</dbReference>
<sequence length="368" mass="39278">MRRALTAPVAMPPDLYGRPRRDLFLGAISALMNGHMAAVRVLRRSTPTGQPVDRSLVVVVSGRSVEAHDDNVVALTLTRPSGGVLPPWRPGAHIDLTLPSGIRRQYSLCGDPAVTDRYRIAVRRIPDGGGGSIEVHDALPLGTELVVSEPRNAFAFAVPGYGSPARHLHFVAGGIGITPILPMLRLADSLGISWSMVYTGRSTDSLPFVPEVIAFGDKVTIRTDDVDGLPTSAELLTGIRPFAAIYACGPAPMINTLRTGADALADCEFHFERFSAPTIVDGRAFTVELARSGRVVDVPADVSALDAITSVLPNTTYSCKQGFCRTCIVGVLGGTPDHRDGTLTDVERADHMLICVSRAQGERLVLDL</sequence>
<evidence type="ECO:0000259" key="9">
    <source>
        <dbReference type="PROSITE" id="PS51384"/>
    </source>
</evidence>
<feature type="domain" description="FAD-binding FR-type" evidence="9">
    <location>
        <begin position="52"/>
        <end position="157"/>
    </location>
</feature>
<comment type="cofactor">
    <cofactor evidence="1">
        <name>FAD</name>
        <dbReference type="ChEBI" id="CHEBI:57692"/>
    </cofactor>
</comment>
<evidence type="ECO:0000259" key="8">
    <source>
        <dbReference type="PROSITE" id="PS51085"/>
    </source>
</evidence>
<dbReference type="SUPFAM" id="SSF54292">
    <property type="entry name" value="2Fe-2S ferredoxin-like"/>
    <property type="match status" value="1"/>
</dbReference>
<dbReference type="SUPFAM" id="SSF63380">
    <property type="entry name" value="Riboflavin synthase domain-like"/>
    <property type="match status" value="1"/>
</dbReference>
<evidence type="ECO:0000256" key="5">
    <source>
        <dbReference type="ARBA" id="ARBA00023002"/>
    </source>
</evidence>
<dbReference type="GO" id="GO:0016491">
    <property type="term" value="F:oxidoreductase activity"/>
    <property type="evidence" value="ECO:0007669"/>
    <property type="project" value="UniProtKB-KW"/>
</dbReference>